<evidence type="ECO:0000256" key="4">
    <source>
        <dbReference type="ARBA" id="ARBA00022679"/>
    </source>
</evidence>
<evidence type="ECO:0000256" key="3">
    <source>
        <dbReference type="ARBA" id="ARBA00022478"/>
    </source>
</evidence>
<feature type="domain" description="RNA polymerase Rpb1" evidence="8">
    <location>
        <begin position="13"/>
        <end position="84"/>
    </location>
</feature>
<evidence type="ECO:0000256" key="5">
    <source>
        <dbReference type="ARBA" id="ARBA00022695"/>
    </source>
</evidence>
<dbReference type="Gene3D" id="1.10.132.30">
    <property type="match status" value="1"/>
</dbReference>
<feature type="non-terminal residue" evidence="9">
    <location>
        <position position="1"/>
    </location>
</feature>
<evidence type="ECO:0000259" key="8">
    <source>
        <dbReference type="Pfam" id="PF04983"/>
    </source>
</evidence>
<evidence type="ECO:0000256" key="6">
    <source>
        <dbReference type="ARBA" id="ARBA00023163"/>
    </source>
</evidence>
<feature type="non-terminal residue" evidence="9">
    <location>
        <position position="112"/>
    </location>
</feature>
<evidence type="ECO:0000256" key="7">
    <source>
        <dbReference type="SAM" id="MobiDB-lite"/>
    </source>
</evidence>
<reference evidence="9" key="1">
    <citation type="submission" date="2022-07" db="EMBL/GenBank/DDBJ databases">
        <title>Genome analysis of Parmales, a sister group of diatoms, reveals the evolutionary specialization of diatoms from phago-mixotrophs to photoautotrophs.</title>
        <authorList>
            <person name="Ban H."/>
            <person name="Sato S."/>
            <person name="Yoshikawa S."/>
            <person name="Kazumasa Y."/>
            <person name="Nakamura Y."/>
            <person name="Ichinomiya M."/>
            <person name="Saitoh K."/>
            <person name="Sato N."/>
            <person name="Blanc-Mathieu R."/>
            <person name="Endo H."/>
            <person name="Kuwata A."/>
            <person name="Ogata H."/>
        </authorList>
    </citation>
    <scope>NUCLEOTIDE SEQUENCE</scope>
</reference>
<dbReference type="PANTHER" id="PTHR19376">
    <property type="entry name" value="DNA-DIRECTED RNA POLYMERASE"/>
    <property type="match status" value="1"/>
</dbReference>
<protein>
    <recommendedName>
        <fullName evidence="2">DNA-directed RNA polymerase</fullName>
        <ecNumber evidence="2">2.7.7.6</ecNumber>
    </recommendedName>
</protein>
<dbReference type="GO" id="GO:0005736">
    <property type="term" value="C:RNA polymerase I complex"/>
    <property type="evidence" value="ECO:0007669"/>
    <property type="project" value="TreeGrafter"/>
</dbReference>
<dbReference type="InterPro" id="IPR045867">
    <property type="entry name" value="DNA-dir_RpoC_beta_prime"/>
</dbReference>
<evidence type="ECO:0000256" key="1">
    <source>
        <dbReference type="ARBA" id="ARBA00006460"/>
    </source>
</evidence>
<dbReference type="InterPro" id="IPR042102">
    <property type="entry name" value="RNA_pol_Rpb1_3_sf"/>
</dbReference>
<sequence>EKDQDFTTTFGESMKEHLVLIRDGHLLRGLLDKAAFGATDMSLVHAVHEAYGPHKAGLLLNSLSRLFTAYIQYYAGHSCRMEDLVLKPDADEDRRELGQGPTLHPDGNPAPG</sequence>
<dbReference type="AlphaFoldDB" id="A0A9W7L392"/>
<comment type="caution">
    <text evidence="9">The sequence shown here is derived from an EMBL/GenBank/DDBJ whole genome shotgun (WGS) entry which is preliminary data.</text>
</comment>
<dbReference type="GO" id="GO:0003677">
    <property type="term" value="F:DNA binding"/>
    <property type="evidence" value="ECO:0007669"/>
    <property type="project" value="InterPro"/>
</dbReference>
<keyword evidence="10" id="KW-1185">Reference proteome</keyword>
<dbReference type="EMBL" id="BRXZ01007405">
    <property type="protein sequence ID" value="GMI28001.1"/>
    <property type="molecule type" value="Genomic_DNA"/>
</dbReference>
<dbReference type="Pfam" id="PF04983">
    <property type="entry name" value="RNA_pol_Rpb1_3"/>
    <property type="match status" value="1"/>
</dbReference>
<dbReference type="InterPro" id="IPR038120">
    <property type="entry name" value="Rpb1_funnel_sf"/>
</dbReference>
<evidence type="ECO:0000313" key="9">
    <source>
        <dbReference type="EMBL" id="GMI28001.1"/>
    </source>
</evidence>
<feature type="region of interest" description="Disordered" evidence="7">
    <location>
        <begin position="90"/>
        <end position="112"/>
    </location>
</feature>
<accession>A0A9W7L392</accession>
<dbReference type="InterPro" id="IPR007066">
    <property type="entry name" value="RNA_pol_Rpb1_3"/>
</dbReference>
<dbReference type="SUPFAM" id="SSF64484">
    <property type="entry name" value="beta and beta-prime subunits of DNA dependent RNA-polymerase"/>
    <property type="match status" value="1"/>
</dbReference>
<dbReference type="Gene3D" id="1.10.274.100">
    <property type="entry name" value="RNA polymerase Rpb1, domain 3"/>
    <property type="match status" value="1"/>
</dbReference>
<keyword evidence="6" id="KW-0804">Transcription</keyword>
<dbReference type="Proteomes" id="UP001165082">
    <property type="component" value="Unassembled WGS sequence"/>
</dbReference>
<dbReference type="EC" id="2.7.7.6" evidence="2"/>
<dbReference type="GO" id="GO:0003899">
    <property type="term" value="F:DNA-directed RNA polymerase activity"/>
    <property type="evidence" value="ECO:0007669"/>
    <property type="project" value="UniProtKB-EC"/>
</dbReference>
<dbReference type="PANTHER" id="PTHR19376:SF11">
    <property type="entry name" value="DNA-DIRECTED RNA POLYMERASE I SUBUNIT RPA1"/>
    <property type="match status" value="1"/>
</dbReference>
<keyword evidence="4" id="KW-0808">Transferase</keyword>
<keyword evidence="5" id="KW-0548">Nucleotidyltransferase</keyword>
<evidence type="ECO:0000256" key="2">
    <source>
        <dbReference type="ARBA" id="ARBA00012418"/>
    </source>
</evidence>
<dbReference type="OrthoDB" id="270392at2759"/>
<evidence type="ECO:0000313" key="10">
    <source>
        <dbReference type="Proteomes" id="UP001165082"/>
    </source>
</evidence>
<keyword evidence="3" id="KW-0240">DNA-directed RNA polymerase</keyword>
<comment type="similarity">
    <text evidence="1">Belongs to the RNA polymerase beta' chain family.</text>
</comment>
<name>A0A9W7L392_9STRA</name>
<organism evidence="9 10">
    <name type="scientific">Triparma retinervis</name>
    <dbReference type="NCBI Taxonomy" id="2557542"/>
    <lineage>
        <taxon>Eukaryota</taxon>
        <taxon>Sar</taxon>
        <taxon>Stramenopiles</taxon>
        <taxon>Ochrophyta</taxon>
        <taxon>Bolidophyceae</taxon>
        <taxon>Parmales</taxon>
        <taxon>Triparmaceae</taxon>
        <taxon>Triparma</taxon>
    </lineage>
</organism>
<proteinExistence type="inferred from homology"/>
<gene>
    <name evidence="9" type="ORF">TrRE_jg3928</name>
</gene>
<dbReference type="GO" id="GO:0006351">
    <property type="term" value="P:DNA-templated transcription"/>
    <property type="evidence" value="ECO:0007669"/>
    <property type="project" value="InterPro"/>
</dbReference>